<dbReference type="EMBL" id="JACHOT010000017">
    <property type="protein sequence ID" value="MBB4653471.1"/>
    <property type="molecule type" value="Genomic_DNA"/>
</dbReference>
<feature type="domain" description="SsuA/THI5-like" evidence="2">
    <location>
        <begin position="46"/>
        <end position="241"/>
    </location>
</feature>
<accession>A0ABR6L9H7</accession>
<protein>
    <submittedName>
        <fullName evidence="3">NitT/TauT family transport system substrate-binding protein</fullName>
    </submittedName>
</protein>
<evidence type="ECO:0000256" key="1">
    <source>
        <dbReference type="SAM" id="SignalP"/>
    </source>
</evidence>
<evidence type="ECO:0000259" key="2">
    <source>
        <dbReference type="Pfam" id="PF09084"/>
    </source>
</evidence>
<feature type="signal peptide" evidence="1">
    <location>
        <begin position="1"/>
        <end position="31"/>
    </location>
</feature>
<organism evidence="3 4">
    <name type="scientific">Aminobacter niigataensis</name>
    <dbReference type="NCBI Taxonomy" id="83265"/>
    <lineage>
        <taxon>Bacteria</taxon>
        <taxon>Pseudomonadati</taxon>
        <taxon>Pseudomonadota</taxon>
        <taxon>Alphaproteobacteria</taxon>
        <taxon>Hyphomicrobiales</taxon>
        <taxon>Phyllobacteriaceae</taxon>
        <taxon>Aminobacter</taxon>
    </lineage>
</organism>
<feature type="chain" id="PRO_5045440680" evidence="1">
    <location>
        <begin position="32"/>
        <end position="342"/>
    </location>
</feature>
<dbReference type="PANTHER" id="PTHR31528:SF3">
    <property type="entry name" value="THIAMINE BIOSYNTHESIS PROTEIN HI_0357-RELATED"/>
    <property type="match status" value="1"/>
</dbReference>
<dbReference type="PANTHER" id="PTHR31528">
    <property type="entry name" value="4-AMINO-5-HYDROXYMETHYL-2-METHYLPYRIMIDINE PHOSPHATE SYNTHASE THI11-RELATED"/>
    <property type="match status" value="1"/>
</dbReference>
<dbReference type="InterPro" id="IPR015168">
    <property type="entry name" value="SsuA/THI5"/>
</dbReference>
<comment type="caution">
    <text evidence="3">The sequence shown here is derived from an EMBL/GenBank/DDBJ whole genome shotgun (WGS) entry which is preliminary data.</text>
</comment>
<dbReference type="RefSeq" id="WP_343061788.1">
    <property type="nucleotide sequence ID" value="NZ_BAAAVZ010000007.1"/>
</dbReference>
<name>A0ABR6L9H7_9HYPH</name>
<evidence type="ECO:0000313" key="4">
    <source>
        <dbReference type="Proteomes" id="UP000539538"/>
    </source>
</evidence>
<keyword evidence="4" id="KW-1185">Reference proteome</keyword>
<dbReference type="InterPro" id="IPR027939">
    <property type="entry name" value="NMT1/THI5"/>
</dbReference>
<sequence>MKSRIKVALKQLGLVLSLAVGLMGSSLKAGAQEEIAFATNWKAQGGHAGFYQALADGTYKQYGLDVRIVQGGPQINTRSLLSAGKVDFLLSVPQLALENSRQKIPTAMVAAFFQRDPTTLMAHPGKYKDLADMRRARTIYVARAAQFTYWPWVKHKFGLSDDQVKAYSFTLAPFLADPEAVQQAYATAEPLYIDTFKPDVFLLADYGWSGYSNIIETRREIIEKNPDLVQRFIDASIIGWNNYLYGDRKQANALIKKDNPEMTDAKLDAEIAEIQRLGLVDGGDTLKVGLGAIDLKRFASWFDDLMEVGLYKPGEVDLETVVTDQFVNKGVGLDVRKRLESQ</sequence>
<keyword evidence="1" id="KW-0732">Signal</keyword>
<dbReference type="Proteomes" id="UP000539538">
    <property type="component" value="Unassembled WGS sequence"/>
</dbReference>
<evidence type="ECO:0000313" key="3">
    <source>
        <dbReference type="EMBL" id="MBB4653471.1"/>
    </source>
</evidence>
<gene>
    <name evidence="3" type="ORF">GGQ99_005262</name>
</gene>
<dbReference type="Gene3D" id="3.40.190.10">
    <property type="entry name" value="Periplasmic binding protein-like II"/>
    <property type="match status" value="2"/>
</dbReference>
<reference evidence="3 4" key="1">
    <citation type="submission" date="2020-08" db="EMBL/GenBank/DDBJ databases">
        <title>Genomic Encyclopedia of Type Strains, Phase IV (KMG-IV): sequencing the most valuable type-strain genomes for metagenomic binning, comparative biology and taxonomic classification.</title>
        <authorList>
            <person name="Goeker M."/>
        </authorList>
    </citation>
    <scope>NUCLEOTIDE SEQUENCE [LARGE SCALE GENOMIC DNA]</scope>
    <source>
        <strain evidence="3 4">DSM 7050</strain>
    </source>
</reference>
<dbReference type="Pfam" id="PF09084">
    <property type="entry name" value="NMT1"/>
    <property type="match status" value="1"/>
</dbReference>
<dbReference type="SUPFAM" id="SSF53850">
    <property type="entry name" value="Periplasmic binding protein-like II"/>
    <property type="match status" value="1"/>
</dbReference>
<proteinExistence type="predicted"/>